<dbReference type="PROSITE" id="PS51257">
    <property type="entry name" value="PROKAR_LIPOPROTEIN"/>
    <property type="match status" value="1"/>
</dbReference>
<dbReference type="Proteomes" id="UP000886653">
    <property type="component" value="Unassembled WGS sequence"/>
</dbReference>
<dbReference type="EMBL" id="MU167234">
    <property type="protein sequence ID" value="KAG0148708.1"/>
    <property type="molecule type" value="Genomic_DNA"/>
</dbReference>
<organism evidence="2 3">
    <name type="scientific">Cronartium quercuum f. sp. fusiforme G11</name>
    <dbReference type="NCBI Taxonomy" id="708437"/>
    <lineage>
        <taxon>Eukaryota</taxon>
        <taxon>Fungi</taxon>
        <taxon>Dikarya</taxon>
        <taxon>Basidiomycota</taxon>
        <taxon>Pucciniomycotina</taxon>
        <taxon>Pucciniomycetes</taxon>
        <taxon>Pucciniales</taxon>
        <taxon>Coleosporiaceae</taxon>
        <taxon>Cronartium</taxon>
    </lineage>
</organism>
<proteinExistence type="predicted"/>
<dbReference type="OrthoDB" id="2500318at2759"/>
<feature type="chain" id="PRO_5040420861" description="Secreted protein" evidence="1">
    <location>
        <begin position="21"/>
        <end position="216"/>
    </location>
</feature>
<reference evidence="2" key="1">
    <citation type="submission" date="2013-11" db="EMBL/GenBank/DDBJ databases">
        <title>Genome sequence of the fusiform rust pathogen reveals effectors for host alternation and coevolution with pine.</title>
        <authorList>
            <consortium name="DOE Joint Genome Institute"/>
            <person name="Smith K."/>
            <person name="Pendleton A."/>
            <person name="Kubisiak T."/>
            <person name="Anderson C."/>
            <person name="Salamov A."/>
            <person name="Aerts A."/>
            <person name="Riley R."/>
            <person name="Clum A."/>
            <person name="Lindquist E."/>
            <person name="Ence D."/>
            <person name="Campbell M."/>
            <person name="Kronenberg Z."/>
            <person name="Feau N."/>
            <person name="Dhillon B."/>
            <person name="Hamelin R."/>
            <person name="Burleigh J."/>
            <person name="Smith J."/>
            <person name="Yandell M."/>
            <person name="Nelson C."/>
            <person name="Grigoriev I."/>
            <person name="Davis J."/>
        </authorList>
    </citation>
    <scope>NUCLEOTIDE SEQUENCE</scope>
    <source>
        <strain evidence="2">G11</strain>
    </source>
</reference>
<protein>
    <recommendedName>
        <fullName evidence="4">Secreted protein</fullName>
    </recommendedName>
</protein>
<feature type="signal peptide" evidence="1">
    <location>
        <begin position="1"/>
        <end position="20"/>
    </location>
</feature>
<keyword evidence="1" id="KW-0732">Signal</keyword>
<accession>A0A9P6NMF6</accession>
<dbReference type="AlphaFoldDB" id="A0A9P6NMF6"/>
<keyword evidence="3" id="KW-1185">Reference proteome</keyword>
<name>A0A9P6NMF6_9BASI</name>
<evidence type="ECO:0000256" key="1">
    <source>
        <dbReference type="SAM" id="SignalP"/>
    </source>
</evidence>
<evidence type="ECO:0000313" key="3">
    <source>
        <dbReference type="Proteomes" id="UP000886653"/>
    </source>
</evidence>
<sequence>MRPVSQVLLLALVACPAVLATIHTQCFNYFMEKHGCVWAAADDRTRCDAHNGKAPQHGVGLIHQKQGVRKRDGQSLERRYIVPNTNTSFAIGGGTGICGAYTTDMPGACLWIGTRRDSGSDPSTAGWINKSKQSNCGKQIYVQRRQEPHMAQFVPLIDGCLFYTTDVAVGCLQIALTTKTFNDLKPTQKELNQGYLEGLVWDFNNIDGGKSRNGPV</sequence>
<comment type="caution">
    <text evidence="2">The sequence shown here is derived from an EMBL/GenBank/DDBJ whole genome shotgun (WGS) entry which is preliminary data.</text>
</comment>
<evidence type="ECO:0008006" key="4">
    <source>
        <dbReference type="Google" id="ProtNLM"/>
    </source>
</evidence>
<evidence type="ECO:0000313" key="2">
    <source>
        <dbReference type="EMBL" id="KAG0148708.1"/>
    </source>
</evidence>
<gene>
    <name evidence="2" type="ORF">CROQUDRAFT_40904</name>
</gene>